<dbReference type="EMBL" id="JACWMS010000002">
    <property type="protein sequence ID" value="MBD1319969.1"/>
    <property type="molecule type" value="Genomic_DNA"/>
</dbReference>
<organism evidence="8 9">
    <name type="scientific">Gordonia hankookensis</name>
    <dbReference type="NCBI Taxonomy" id="589403"/>
    <lineage>
        <taxon>Bacteria</taxon>
        <taxon>Bacillati</taxon>
        <taxon>Actinomycetota</taxon>
        <taxon>Actinomycetes</taxon>
        <taxon>Mycobacteriales</taxon>
        <taxon>Gordoniaceae</taxon>
        <taxon>Gordonia</taxon>
    </lineage>
</organism>
<keyword evidence="2" id="KW-1003">Cell membrane</keyword>
<proteinExistence type="predicted"/>
<feature type="transmembrane region" description="Helical" evidence="7">
    <location>
        <begin position="181"/>
        <end position="203"/>
    </location>
</feature>
<evidence type="ECO:0000256" key="4">
    <source>
        <dbReference type="ARBA" id="ARBA00022989"/>
    </source>
</evidence>
<accession>A0ABR7WAW3</accession>
<feature type="transmembrane region" description="Helical" evidence="7">
    <location>
        <begin position="239"/>
        <end position="260"/>
    </location>
</feature>
<evidence type="ECO:0000256" key="6">
    <source>
        <dbReference type="SAM" id="MobiDB-lite"/>
    </source>
</evidence>
<protein>
    <submittedName>
        <fullName evidence="8">Cytochrome c oxidase assembly protein</fullName>
    </submittedName>
</protein>
<dbReference type="Proteomes" id="UP000602395">
    <property type="component" value="Unassembled WGS sequence"/>
</dbReference>
<evidence type="ECO:0000256" key="2">
    <source>
        <dbReference type="ARBA" id="ARBA00022475"/>
    </source>
</evidence>
<comment type="caution">
    <text evidence="8">The sequence shown here is derived from an EMBL/GenBank/DDBJ whole genome shotgun (WGS) entry which is preliminary data.</text>
</comment>
<evidence type="ECO:0000313" key="9">
    <source>
        <dbReference type="Proteomes" id="UP000602395"/>
    </source>
</evidence>
<keyword evidence="3 7" id="KW-0812">Transmembrane</keyword>
<feature type="transmembrane region" description="Helical" evidence="7">
    <location>
        <begin position="113"/>
        <end position="136"/>
    </location>
</feature>
<evidence type="ECO:0000256" key="7">
    <source>
        <dbReference type="SAM" id="Phobius"/>
    </source>
</evidence>
<feature type="transmembrane region" description="Helical" evidence="7">
    <location>
        <begin position="44"/>
        <end position="66"/>
    </location>
</feature>
<keyword evidence="9" id="KW-1185">Reference proteome</keyword>
<keyword evidence="5 7" id="KW-0472">Membrane</keyword>
<gene>
    <name evidence="8" type="ORF">IDF66_10255</name>
</gene>
<comment type="subcellular location">
    <subcellularLocation>
        <location evidence="1">Cell membrane</location>
        <topology evidence="1">Multi-pass membrane protein</topology>
    </subcellularLocation>
</comment>
<feature type="region of interest" description="Disordered" evidence="6">
    <location>
        <begin position="317"/>
        <end position="343"/>
    </location>
</feature>
<name>A0ABR7WAW3_9ACTN</name>
<evidence type="ECO:0000256" key="3">
    <source>
        <dbReference type="ARBA" id="ARBA00022692"/>
    </source>
</evidence>
<reference evidence="8 9" key="1">
    <citation type="submission" date="2020-09" db="EMBL/GenBank/DDBJ databases">
        <title>Novel species in genus Gordonia.</title>
        <authorList>
            <person name="Zhang G."/>
        </authorList>
    </citation>
    <scope>NUCLEOTIDE SEQUENCE [LARGE SCALE GENOMIC DNA]</scope>
    <source>
        <strain evidence="8 9">ON-33</strain>
    </source>
</reference>
<keyword evidence="4 7" id="KW-1133">Transmembrane helix</keyword>
<feature type="transmembrane region" description="Helical" evidence="7">
    <location>
        <begin position="72"/>
        <end position="92"/>
    </location>
</feature>
<dbReference type="Pfam" id="PF09678">
    <property type="entry name" value="Caa3_CtaG"/>
    <property type="match status" value="1"/>
</dbReference>
<feature type="transmembrane region" description="Helical" evidence="7">
    <location>
        <begin position="148"/>
        <end position="169"/>
    </location>
</feature>
<evidence type="ECO:0000256" key="5">
    <source>
        <dbReference type="ARBA" id="ARBA00023136"/>
    </source>
</evidence>
<sequence>MPDFWASWTATPIVWALMAVASLAYVAGAIRIGHWPVSRTASWLLSMVLLVVSLNSGVAMFAHHLFWMHMVLHLLMITVIPLFLVLAQPIRLSASALGPRGGETVERIMTSTVIRFITAPMFTVPLYAAVLVLTHLTGFQQQMAEHMWIHHSELVLYLVSGYLLLLPLIGDELTGHDYSYAARFVTLLVAMGADTFVGVILMLTSYEIAPDFSASRAGWGAESVLNPSAMTDQSAAGAIMWWAGDGLMMCLLVFLAWEWIRAEGLGRGRQDSASRHLGKARPSFLESARRDALGTDSVDVDDDDAVLAAYNARLAAMHGQQPAGTEGGRRAGQDPHAEPHRDQ</sequence>
<evidence type="ECO:0000313" key="8">
    <source>
        <dbReference type="EMBL" id="MBD1319969.1"/>
    </source>
</evidence>
<feature type="compositionally biased region" description="Basic and acidic residues" evidence="6">
    <location>
        <begin position="327"/>
        <end position="343"/>
    </location>
</feature>
<evidence type="ECO:0000256" key="1">
    <source>
        <dbReference type="ARBA" id="ARBA00004651"/>
    </source>
</evidence>
<feature type="transmembrane region" description="Helical" evidence="7">
    <location>
        <begin position="12"/>
        <end position="32"/>
    </location>
</feature>
<dbReference type="InterPro" id="IPR019108">
    <property type="entry name" value="Caa3_assmbl_CtaG-rel"/>
</dbReference>